<dbReference type="PROSITE" id="PS51257">
    <property type="entry name" value="PROKAR_LIPOPROTEIN"/>
    <property type="match status" value="1"/>
</dbReference>
<sequence>MKIKSLILSITSALILTLAVTTGCTSNNTSPTPTPSPTATPSPTETPDTTTTASIVDTNEAFEKAISSSGTWIICTLKDLTFEKELVLDGEFKNGKKDAAGKDVIQRKIALYTQDDAHNVTARFNLTAPKLTINSPEARIQSGTFKGDLYVSAKNFQLVDAKVDGNVYFTTEEAQSTFKMDDKSSVTGKRELKK</sequence>
<dbReference type="AlphaFoldDB" id="A0A0P8WVT7"/>
<accession>A0A0P8WVT7</accession>
<protein>
    <recommendedName>
        <fullName evidence="5">LPS-assembly protein LptD</fullName>
    </recommendedName>
</protein>
<organism evidence="3 4">
    <name type="scientific">Oxobacter pfennigii</name>
    <dbReference type="NCBI Taxonomy" id="36849"/>
    <lineage>
        <taxon>Bacteria</taxon>
        <taxon>Bacillati</taxon>
        <taxon>Bacillota</taxon>
        <taxon>Clostridia</taxon>
        <taxon>Eubacteriales</taxon>
        <taxon>Clostridiaceae</taxon>
        <taxon>Oxobacter</taxon>
    </lineage>
</organism>
<dbReference type="STRING" id="36849.OXPF_41570"/>
<evidence type="ECO:0000313" key="4">
    <source>
        <dbReference type="Proteomes" id="UP000050326"/>
    </source>
</evidence>
<evidence type="ECO:0000256" key="1">
    <source>
        <dbReference type="SAM" id="MobiDB-lite"/>
    </source>
</evidence>
<comment type="caution">
    <text evidence="3">The sequence shown here is derived from an EMBL/GenBank/DDBJ whole genome shotgun (WGS) entry which is preliminary data.</text>
</comment>
<feature type="chain" id="PRO_5006153569" description="LPS-assembly protein LptD" evidence="2">
    <location>
        <begin position="24"/>
        <end position="194"/>
    </location>
</feature>
<dbReference type="Proteomes" id="UP000050326">
    <property type="component" value="Unassembled WGS sequence"/>
</dbReference>
<dbReference type="RefSeq" id="WP_054877088.1">
    <property type="nucleotide sequence ID" value="NZ_LKET01000068.1"/>
</dbReference>
<keyword evidence="4" id="KW-1185">Reference proteome</keyword>
<evidence type="ECO:0000313" key="3">
    <source>
        <dbReference type="EMBL" id="KPU42372.1"/>
    </source>
</evidence>
<dbReference type="OrthoDB" id="2111555at2"/>
<feature type="compositionally biased region" description="Low complexity" evidence="1">
    <location>
        <begin position="41"/>
        <end position="51"/>
    </location>
</feature>
<evidence type="ECO:0008006" key="5">
    <source>
        <dbReference type="Google" id="ProtNLM"/>
    </source>
</evidence>
<feature type="region of interest" description="Disordered" evidence="1">
    <location>
        <begin position="25"/>
        <end position="51"/>
    </location>
</feature>
<proteinExistence type="predicted"/>
<feature type="signal peptide" evidence="2">
    <location>
        <begin position="1"/>
        <end position="23"/>
    </location>
</feature>
<dbReference type="EMBL" id="LKET01000068">
    <property type="protein sequence ID" value="KPU42372.1"/>
    <property type="molecule type" value="Genomic_DNA"/>
</dbReference>
<name>A0A0P8WVT7_9CLOT</name>
<gene>
    <name evidence="3" type="ORF">OXPF_41570</name>
</gene>
<reference evidence="3 4" key="1">
    <citation type="submission" date="2015-09" db="EMBL/GenBank/DDBJ databases">
        <title>Genome sequence of Oxobacter pfennigii DSM 3222.</title>
        <authorList>
            <person name="Poehlein A."/>
            <person name="Bengelsdorf F.R."/>
            <person name="Schiel-Bengelsdorf B."/>
            <person name="Duerre P."/>
            <person name="Daniel R."/>
        </authorList>
    </citation>
    <scope>NUCLEOTIDE SEQUENCE [LARGE SCALE GENOMIC DNA]</scope>
    <source>
        <strain evidence="3 4">DSM 3222</strain>
    </source>
</reference>
<keyword evidence="2" id="KW-0732">Signal</keyword>
<evidence type="ECO:0000256" key="2">
    <source>
        <dbReference type="SAM" id="SignalP"/>
    </source>
</evidence>